<dbReference type="EMBL" id="ML209094">
    <property type="protein sequence ID" value="TFK59058.1"/>
    <property type="molecule type" value="Genomic_DNA"/>
</dbReference>
<name>A0ACD2ZZS4_9AGAR</name>
<dbReference type="Proteomes" id="UP000308600">
    <property type="component" value="Unassembled WGS sequence"/>
</dbReference>
<proteinExistence type="predicted"/>
<sequence length="574" mass="63207">MTQQNADETDKRILREGLRGIASQPGSTFSTPFTSSPSMSAFASTGATRANSLTNSPRIGHFIPASFSEASTSSASGQDAGDMSIREAGGIKTDEDSDEPPSVEQLFARSQRRNTTTAHFHTDQPYDHNSADDLDVEEVAISLSAFSLSEQLLSNATTTVAQTTSEHESPFSSPLTSLRTTPEPPELPLPLPPPPHRRQQEMSTDNVSRFSGDSNDENPQDFLKQFRAAIIQRERTDAAAAAMFPLYLKANSTAERWFNTALADHLAANNNAEMTYSDMISAFNTRWPSREHTETQGDYEDQLNATTLEMGTFGTKVLSGGIMVWTHQAWADTMERLAQGAGCYSNIGNLRATHRRLPMIVQDELDDSYPSWQLFLDAVRNINHGRIKQKVDEKKKADAVQVAERAAELDAAMARLTMGAPRFIREARVAPVLVGQGGGYQQPAPRPPVTQQDRDAFRGRLLIQHPNTQEGREAYQRQIQVWNQLHGMDTPINAGWPYPLLPGTVNVGLGECFRCGQTGHRGTNCRAAQHLPDKEQTWRVISDSILRDRYEAPAGVRVLSDEDQNQGNGGGELA</sequence>
<reference evidence="1 2" key="1">
    <citation type="journal article" date="2019" name="Nat. Ecol. Evol.">
        <title>Megaphylogeny resolves global patterns of mushroom evolution.</title>
        <authorList>
            <person name="Varga T."/>
            <person name="Krizsan K."/>
            <person name="Foldi C."/>
            <person name="Dima B."/>
            <person name="Sanchez-Garcia M."/>
            <person name="Sanchez-Ramirez S."/>
            <person name="Szollosi G.J."/>
            <person name="Szarkandi J.G."/>
            <person name="Papp V."/>
            <person name="Albert L."/>
            <person name="Andreopoulos W."/>
            <person name="Angelini C."/>
            <person name="Antonin V."/>
            <person name="Barry K.W."/>
            <person name="Bougher N.L."/>
            <person name="Buchanan P."/>
            <person name="Buyck B."/>
            <person name="Bense V."/>
            <person name="Catcheside P."/>
            <person name="Chovatia M."/>
            <person name="Cooper J."/>
            <person name="Damon W."/>
            <person name="Desjardin D."/>
            <person name="Finy P."/>
            <person name="Geml J."/>
            <person name="Haridas S."/>
            <person name="Hughes K."/>
            <person name="Justo A."/>
            <person name="Karasinski D."/>
            <person name="Kautmanova I."/>
            <person name="Kiss B."/>
            <person name="Kocsube S."/>
            <person name="Kotiranta H."/>
            <person name="LaButti K.M."/>
            <person name="Lechner B.E."/>
            <person name="Liimatainen K."/>
            <person name="Lipzen A."/>
            <person name="Lukacs Z."/>
            <person name="Mihaltcheva S."/>
            <person name="Morgado L.N."/>
            <person name="Niskanen T."/>
            <person name="Noordeloos M.E."/>
            <person name="Ohm R.A."/>
            <person name="Ortiz-Santana B."/>
            <person name="Ovrebo C."/>
            <person name="Racz N."/>
            <person name="Riley R."/>
            <person name="Savchenko A."/>
            <person name="Shiryaev A."/>
            <person name="Soop K."/>
            <person name="Spirin V."/>
            <person name="Szebenyi C."/>
            <person name="Tomsovsky M."/>
            <person name="Tulloss R.E."/>
            <person name="Uehling J."/>
            <person name="Grigoriev I.V."/>
            <person name="Vagvolgyi C."/>
            <person name="Papp T."/>
            <person name="Martin F.M."/>
            <person name="Miettinen O."/>
            <person name="Hibbett D.S."/>
            <person name="Nagy L.G."/>
        </authorList>
    </citation>
    <scope>NUCLEOTIDE SEQUENCE [LARGE SCALE GENOMIC DNA]</scope>
    <source>
        <strain evidence="1 2">NL-1719</strain>
    </source>
</reference>
<gene>
    <name evidence="1" type="ORF">BDN72DRAFT_851484</name>
</gene>
<evidence type="ECO:0000313" key="2">
    <source>
        <dbReference type="Proteomes" id="UP000308600"/>
    </source>
</evidence>
<keyword evidence="2" id="KW-1185">Reference proteome</keyword>
<accession>A0ACD2ZZS4</accession>
<evidence type="ECO:0000313" key="1">
    <source>
        <dbReference type="EMBL" id="TFK59058.1"/>
    </source>
</evidence>
<organism evidence="1 2">
    <name type="scientific">Pluteus cervinus</name>
    <dbReference type="NCBI Taxonomy" id="181527"/>
    <lineage>
        <taxon>Eukaryota</taxon>
        <taxon>Fungi</taxon>
        <taxon>Dikarya</taxon>
        <taxon>Basidiomycota</taxon>
        <taxon>Agaricomycotina</taxon>
        <taxon>Agaricomycetes</taxon>
        <taxon>Agaricomycetidae</taxon>
        <taxon>Agaricales</taxon>
        <taxon>Pluteineae</taxon>
        <taxon>Pluteaceae</taxon>
        <taxon>Pluteus</taxon>
    </lineage>
</organism>
<protein>
    <submittedName>
        <fullName evidence="1">Uncharacterized protein</fullName>
    </submittedName>
</protein>